<evidence type="ECO:0000256" key="2">
    <source>
        <dbReference type="ARBA" id="ARBA00004613"/>
    </source>
</evidence>
<dbReference type="Gramene" id="arahy.Tifrunner.gnm2.ann2.Ah20g329000.1">
    <property type="protein sequence ID" value="arahy.Tifrunner.gnm2.ann2.Ah20g329000.1-CDS-1"/>
    <property type="gene ID" value="arahy.Tifrunner.gnm2.ann2.Ah20g329000"/>
</dbReference>
<evidence type="ECO:0000256" key="8">
    <source>
        <dbReference type="ARBA" id="ARBA00034484"/>
    </source>
</evidence>
<comment type="similarity">
    <text evidence="8">Belongs to the plant egg cell-secreted peptide family.</text>
</comment>
<keyword evidence="11" id="KW-1185">Reference proteome</keyword>
<dbReference type="SMR" id="A0A444X593"/>
<evidence type="ECO:0000313" key="11">
    <source>
        <dbReference type="Proteomes" id="UP000289738"/>
    </source>
</evidence>
<dbReference type="GO" id="GO:0005576">
    <property type="term" value="C:extracellular region"/>
    <property type="evidence" value="ECO:0007669"/>
    <property type="project" value="UniProtKB-SubCell"/>
</dbReference>
<sequence length="153" mass="17065">MSLIKREGFLLLLLMSLLMSLACFVVFATATRDLAMKAKQHQDLSIRISRLQGKNSDDNNEEEAVNCWDSLLELKSCSNEIVLFFLNGESHLGHECCHVIYVFTRNCWPALLTSFGFTVEETNIIRGYCDAAAPSDHDKAPAFAPLPPAKCPI</sequence>
<gene>
    <name evidence="10" type="ORF">Ahy_B10g104317</name>
</gene>
<dbReference type="Proteomes" id="UP000289738">
    <property type="component" value="Chromosome B10"/>
</dbReference>
<reference evidence="10 11" key="1">
    <citation type="submission" date="2019-01" db="EMBL/GenBank/DDBJ databases">
        <title>Sequencing of cultivated peanut Arachis hypogaea provides insights into genome evolution and oil improvement.</title>
        <authorList>
            <person name="Chen X."/>
        </authorList>
    </citation>
    <scope>NUCLEOTIDE SEQUENCE [LARGE SCALE GENOMIC DNA]</scope>
    <source>
        <strain evidence="11">cv. Fuhuasheng</strain>
        <tissue evidence="10">Leaves</tissue>
    </source>
</reference>
<dbReference type="InterPro" id="IPR008502">
    <property type="entry name" value="Prolamin-like"/>
</dbReference>
<dbReference type="PANTHER" id="PTHR35293">
    <property type="entry name" value="EGG CELL-SECRETED PROTEIN 1.5"/>
    <property type="match status" value="1"/>
</dbReference>
<keyword evidence="3" id="KW-0964">Secreted</keyword>
<comment type="subcellular location">
    <subcellularLocation>
        <location evidence="1">Cytoplasmic vesicle</location>
    </subcellularLocation>
    <subcellularLocation>
        <location evidence="2">Secreted</location>
    </subcellularLocation>
</comment>
<dbReference type="GO" id="GO:0080155">
    <property type="term" value="P:regulation of double fertilization forming a zygote and endosperm"/>
    <property type="evidence" value="ECO:0007669"/>
    <property type="project" value="UniProtKB-ARBA"/>
</dbReference>
<dbReference type="STRING" id="3818.A0A444X593"/>
<evidence type="ECO:0000256" key="6">
    <source>
        <dbReference type="ARBA" id="ARBA00023329"/>
    </source>
</evidence>
<evidence type="ECO:0000256" key="4">
    <source>
        <dbReference type="ARBA" id="ARBA00022729"/>
    </source>
</evidence>
<dbReference type="Pfam" id="PF05617">
    <property type="entry name" value="Prolamin_like"/>
    <property type="match status" value="1"/>
</dbReference>
<dbReference type="GO" id="GO:2000008">
    <property type="term" value="P:regulation of protein localization to cell surface"/>
    <property type="evidence" value="ECO:0007669"/>
    <property type="project" value="UniProtKB-ARBA"/>
</dbReference>
<dbReference type="InterPro" id="IPR044711">
    <property type="entry name" value="EC11-15"/>
</dbReference>
<dbReference type="AlphaFoldDB" id="A0A444X593"/>
<evidence type="ECO:0000256" key="5">
    <source>
        <dbReference type="ARBA" id="ARBA00023279"/>
    </source>
</evidence>
<accession>A0A444X593</accession>
<proteinExistence type="inferred from homology"/>
<evidence type="ECO:0000256" key="1">
    <source>
        <dbReference type="ARBA" id="ARBA00004541"/>
    </source>
</evidence>
<feature type="domain" description="Prolamin-like" evidence="9">
    <location>
        <begin position="66"/>
        <end position="130"/>
    </location>
</feature>
<evidence type="ECO:0000313" key="10">
    <source>
        <dbReference type="EMBL" id="RYQ84829.1"/>
    </source>
</evidence>
<evidence type="ECO:0000256" key="7">
    <source>
        <dbReference type="ARBA" id="ARBA00034457"/>
    </source>
</evidence>
<comment type="caution">
    <text evidence="10">The sequence shown here is derived from an EMBL/GenBank/DDBJ whole genome shotgun (WGS) entry which is preliminary data.</text>
</comment>
<keyword evidence="4" id="KW-0732">Signal</keyword>
<protein>
    <recommendedName>
        <fullName evidence="9">Prolamin-like domain-containing protein</fullName>
    </recommendedName>
</protein>
<keyword evidence="6" id="KW-0968">Cytoplasmic vesicle</keyword>
<name>A0A444X593_ARAHY</name>
<dbReference type="GO" id="GO:0031410">
    <property type="term" value="C:cytoplasmic vesicle"/>
    <property type="evidence" value="ECO:0007669"/>
    <property type="project" value="UniProtKB-SubCell"/>
</dbReference>
<dbReference type="PROSITE" id="PS51257">
    <property type="entry name" value="PROKAR_LIPOPROTEIN"/>
    <property type="match status" value="1"/>
</dbReference>
<dbReference type="PANTHER" id="PTHR35293:SF10">
    <property type="entry name" value="EGG CELL-SECRETED PROTEIN 1.2-RELATED"/>
    <property type="match status" value="1"/>
</dbReference>
<evidence type="ECO:0000259" key="9">
    <source>
        <dbReference type="Pfam" id="PF05617"/>
    </source>
</evidence>
<organism evidence="10 11">
    <name type="scientific">Arachis hypogaea</name>
    <name type="common">Peanut</name>
    <dbReference type="NCBI Taxonomy" id="3818"/>
    <lineage>
        <taxon>Eukaryota</taxon>
        <taxon>Viridiplantae</taxon>
        <taxon>Streptophyta</taxon>
        <taxon>Embryophyta</taxon>
        <taxon>Tracheophyta</taxon>
        <taxon>Spermatophyta</taxon>
        <taxon>Magnoliopsida</taxon>
        <taxon>eudicotyledons</taxon>
        <taxon>Gunneridae</taxon>
        <taxon>Pentapetalae</taxon>
        <taxon>rosids</taxon>
        <taxon>fabids</taxon>
        <taxon>Fabales</taxon>
        <taxon>Fabaceae</taxon>
        <taxon>Papilionoideae</taxon>
        <taxon>50 kb inversion clade</taxon>
        <taxon>dalbergioids sensu lato</taxon>
        <taxon>Dalbergieae</taxon>
        <taxon>Pterocarpus clade</taxon>
        <taxon>Arachis</taxon>
    </lineage>
</organism>
<keyword evidence="5" id="KW-0278">Fertilization</keyword>
<dbReference type="GO" id="GO:0009567">
    <property type="term" value="P:double fertilization forming a zygote and endosperm"/>
    <property type="evidence" value="ECO:0007669"/>
    <property type="project" value="InterPro"/>
</dbReference>
<comment type="function">
    <text evidence="7">Involved in the regulation of gamete interactions during the double fertilization and to prevent multiple-pollen tube attraction; mediates the redistribution of the gamete fusogen HAP2/GCS1 to the cell surface after secretion upon sperm arrival.</text>
</comment>
<dbReference type="EMBL" id="SDMP01000020">
    <property type="protein sequence ID" value="RYQ84829.1"/>
    <property type="molecule type" value="Genomic_DNA"/>
</dbReference>
<evidence type="ECO:0000256" key="3">
    <source>
        <dbReference type="ARBA" id="ARBA00022525"/>
    </source>
</evidence>